<feature type="domain" description="Ig-like" evidence="7">
    <location>
        <begin position="206"/>
        <end position="290"/>
    </location>
</feature>
<evidence type="ECO:0000313" key="8">
    <source>
        <dbReference type="EMBL" id="CAH3123460.1"/>
    </source>
</evidence>
<dbReference type="InterPro" id="IPR008160">
    <property type="entry name" value="Collagen"/>
</dbReference>
<evidence type="ECO:0000313" key="9">
    <source>
        <dbReference type="Proteomes" id="UP001159405"/>
    </source>
</evidence>
<dbReference type="InterPro" id="IPR051170">
    <property type="entry name" value="Neural/epithelial_adhesion"/>
</dbReference>
<evidence type="ECO:0000256" key="3">
    <source>
        <dbReference type="ARBA" id="ARBA00023157"/>
    </source>
</evidence>
<evidence type="ECO:0000256" key="1">
    <source>
        <dbReference type="ARBA" id="ARBA00022729"/>
    </source>
</evidence>
<dbReference type="Proteomes" id="UP001159405">
    <property type="component" value="Unassembled WGS sequence"/>
</dbReference>
<keyword evidence="6" id="KW-0472">Membrane</keyword>
<evidence type="ECO:0000256" key="5">
    <source>
        <dbReference type="SAM" id="MobiDB-lite"/>
    </source>
</evidence>
<dbReference type="SMART" id="SM00408">
    <property type="entry name" value="IGc2"/>
    <property type="match status" value="2"/>
</dbReference>
<protein>
    <recommendedName>
        <fullName evidence="7">Ig-like domain-containing protein</fullName>
    </recommendedName>
</protein>
<evidence type="ECO:0000259" key="7">
    <source>
        <dbReference type="PROSITE" id="PS50835"/>
    </source>
</evidence>
<dbReference type="InterPro" id="IPR007110">
    <property type="entry name" value="Ig-like_dom"/>
</dbReference>
<evidence type="ECO:0000256" key="4">
    <source>
        <dbReference type="ARBA" id="ARBA00023319"/>
    </source>
</evidence>
<evidence type="ECO:0000256" key="2">
    <source>
        <dbReference type="ARBA" id="ARBA00022737"/>
    </source>
</evidence>
<accession>A0ABN8NV96</accession>
<dbReference type="InterPro" id="IPR013783">
    <property type="entry name" value="Ig-like_fold"/>
</dbReference>
<feature type="domain" description="Ig-like" evidence="7">
    <location>
        <begin position="300"/>
        <end position="379"/>
    </location>
</feature>
<dbReference type="PROSITE" id="PS50835">
    <property type="entry name" value="IG_LIKE"/>
    <property type="match status" value="2"/>
</dbReference>
<dbReference type="PANTHER" id="PTHR12231:SF253">
    <property type="entry name" value="DPR-INTERACTING PROTEIN ETA, ISOFORM B-RELATED"/>
    <property type="match status" value="1"/>
</dbReference>
<dbReference type="InterPro" id="IPR014716">
    <property type="entry name" value="Fibrinogen_a/b/g_C_1"/>
</dbReference>
<dbReference type="InterPro" id="IPR013106">
    <property type="entry name" value="Ig_V-set"/>
</dbReference>
<keyword evidence="6" id="KW-0812">Transmembrane</keyword>
<keyword evidence="4" id="KW-0393">Immunoglobulin domain</keyword>
<dbReference type="Pfam" id="PF13927">
    <property type="entry name" value="Ig_3"/>
    <property type="match status" value="2"/>
</dbReference>
<organism evidence="8 9">
    <name type="scientific">Porites lobata</name>
    <dbReference type="NCBI Taxonomy" id="104759"/>
    <lineage>
        <taxon>Eukaryota</taxon>
        <taxon>Metazoa</taxon>
        <taxon>Cnidaria</taxon>
        <taxon>Anthozoa</taxon>
        <taxon>Hexacorallia</taxon>
        <taxon>Scleractinia</taxon>
        <taxon>Fungiina</taxon>
        <taxon>Poritidae</taxon>
        <taxon>Porites</taxon>
    </lineage>
</organism>
<feature type="transmembrane region" description="Helical" evidence="6">
    <location>
        <begin position="20"/>
        <end position="37"/>
    </location>
</feature>
<name>A0ABN8NV96_9CNID</name>
<dbReference type="Gene3D" id="3.90.215.10">
    <property type="entry name" value="Gamma Fibrinogen, chain A, domain 1"/>
    <property type="match status" value="1"/>
</dbReference>
<dbReference type="SMART" id="SM00406">
    <property type="entry name" value="IGv"/>
    <property type="match status" value="2"/>
</dbReference>
<sequence>MESFQKLSSQRSDTFVKSFWLFPFLSMLLTIALFLRMEAINNKTELNGMRISKVESQMKIMTTFHATDDKDVKQTQDSKKMVASTRIRRSMNSASNSSLSIEEVRREINIRIGQLKPESWCQHSKNACVPGPPGEKGSRGSRGRRGRPGDKGKRGAQGIMGPPGRHGKQGIMGKPGIKGEKGQKGAVGPRGMTGLKGDPGESISLPAAIVSPNTQTVRENQSATFYCSASGNPKPTVTWTKVKGLFNKVQRRSYKNHEGTLEIIRSTYNDSGEYKCTAVSVLGRDEKIVNLIVEGDWSAPDRSTRTISEEAVASLTCEAFSYPPSVITWTRSLGSLPRRRSSIRNGTLTIRDFYIADTGTYVCTASNKLGSVTVATTLGFQRKIASCNAVMSKYSTSGKYELKVNSMKFEVYCDVTVQRSSWTLIARFSNADVKSWMRDDGLWWYDQNASMGTTTDPSVNTDMISPAFWMVRGSEFKITRSDDSSHTPLLQTTGNCLGGQTLRSKVTSYGDFRNGKVWSSSRCLGSCTVQYGGQYKTTHGFGQTECSSNIQSNNKIGFWCDWGGGDGSVMMIGGGGKDCNRADHGIGITETNAASFVEESGTQTEYDFGYDADTSRPPTKSYSLNLWIR</sequence>
<proteinExistence type="predicted"/>
<dbReference type="Gene3D" id="2.60.40.10">
    <property type="entry name" value="Immunoglobulins"/>
    <property type="match status" value="2"/>
</dbReference>
<dbReference type="InterPro" id="IPR003599">
    <property type="entry name" value="Ig_sub"/>
</dbReference>
<keyword evidence="2" id="KW-0677">Repeat</keyword>
<dbReference type="InterPro" id="IPR036056">
    <property type="entry name" value="Fibrinogen-like_C"/>
</dbReference>
<keyword evidence="6" id="KW-1133">Transmembrane helix</keyword>
<dbReference type="Pfam" id="PF01391">
    <property type="entry name" value="Collagen"/>
    <property type="match status" value="1"/>
</dbReference>
<gene>
    <name evidence="8" type="ORF">PLOB_00029990</name>
</gene>
<dbReference type="SUPFAM" id="SSF56496">
    <property type="entry name" value="Fibrinogen C-terminal domain-like"/>
    <property type="match status" value="1"/>
</dbReference>
<dbReference type="EMBL" id="CALNXK010000038">
    <property type="protein sequence ID" value="CAH3123460.1"/>
    <property type="molecule type" value="Genomic_DNA"/>
</dbReference>
<keyword evidence="3" id="KW-1015">Disulfide bond</keyword>
<feature type="region of interest" description="Disordered" evidence="5">
    <location>
        <begin position="121"/>
        <end position="205"/>
    </location>
</feature>
<dbReference type="SMART" id="SM00409">
    <property type="entry name" value="IG"/>
    <property type="match status" value="2"/>
</dbReference>
<evidence type="ECO:0000256" key="6">
    <source>
        <dbReference type="SAM" id="Phobius"/>
    </source>
</evidence>
<dbReference type="PANTHER" id="PTHR12231">
    <property type="entry name" value="CTX-RELATED TYPE I TRANSMEMBRANE PROTEIN"/>
    <property type="match status" value="1"/>
</dbReference>
<keyword evidence="9" id="KW-1185">Reference proteome</keyword>
<dbReference type="SUPFAM" id="SSF48726">
    <property type="entry name" value="Immunoglobulin"/>
    <property type="match status" value="2"/>
</dbReference>
<dbReference type="CDD" id="cd00096">
    <property type="entry name" value="Ig"/>
    <property type="match status" value="1"/>
</dbReference>
<dbReference type="InterPro" id="IPR036179">
    <property type="entry name" value="Ig-like_dom_sf"/>
</dbReference>
<comment type="caution">
    <text evidence="8">The sequence shown here is derived from an EMBL/GenBank/DDBJ whole genome shotgun (WGS) entry which is preliminary data.</text>
</comment>
<keyword evidence="1" id="KW-0732">Signal</keyword>
<reference evidence="8 9" key="1">
    <citation type="submission" date="2022-05" db="EMBL/GenBank/DDBJ databases">
        <authorList>
            <consortium name="Genoscope - CEA"/>
            <person name="William W."/>
        </authorList>
    </citation>
    <scope>NUCLEOTIDE SEQUENCE [LARGE SCALE GENOMIC DNA]</scope>
</reference>
<dbReference type="InterPro" id="IPR003598">
    <property type="entry name" value="Ig_sub2"/>
</dbReference>